<sequence length="97" mass="10750">MPSRNRHRQQQIQHSSPLEFIGLSTLKRFSLVLLPFKMKAAFLTFFAIGGFIASSIANPIALSNSVEKRQDDDYAELGASLTTLLANIQKQTAIISE</sequence>
<evidence type="ECO:0000313" key="2">
    <source>
        <dbReference type="Proteomes" id="UP001153334"/>
    </source>
</evidence>
<organism evidence="1 2">
    <name type="scientific">Nemania bipapillata</name>
    <dbReference type="NCBI Taxonomy" id="110536"/>
    <lineage>
        <taxon>Eukaryota</taxon>
        <taxon>Fungi</taxon>
        <taxon>Dikarya</taxon>
        <taxon>Ascomycota</taxon>
        <taxon>Pezizomycotina</taxon>
        <taxon>Sordariomycetes</taxon>
        <taxon>Xylariomycetidae</taxon>
        <taxon>Xylariales</taxon>
        <taxon>Xylariaceae</taxon>
        <taxon>Nemania</taxon>
    </lineage>
</organism>
<protein>
    <submittedName>
        <fullName evidence="1">Uncharacterized protein</fullName>
    </submittedName>
</protein>
<gene>
    <name evidence="1" type="ORF">ONZ43_g1907</name>
</gene>
<comment type="caution">
    <text evidence="1">The sequence shown here is derived from an EMBL/GenBank/DDBJ whole genome shotgun (WGS) entry which is preliminary data.</text>
</comment>
<dbReference type="Proteomes" id="UP001153334">
    <property type="component" value="Unassembled WGS sequence"/>
</dbReference>
<dbReference type="EMBL" id="JAPESX010000358">
    <property type="protein sequence ID" value="KAJ8121718.1"/>
    <property type="molecule type" value="Genomic_DNA"/>
</dbReference>
<keyword evidence="2" id="KW-1185">Reference proteome</keyword>
<proteinExistence type="predicted"/>
<evidence type="ECO:0000313" key="1">
    <source>
        <dbReference type="EMBL" id="KAJ8121718.1"/>
    </source>
</evidence>
<accession>A0ACC2J2X2</accession>
<name>A0ACC2J2X2_9PEZI</name>
<reference evidence="1" key="1">
    <citation type="submission" date="2022-11" db="EMBL/GenBank/DDBJ databases">
        <title>Genome Sequence of Nemania bipapillata.</title>
        <authorList>
            <person name="Buettner E."/>
        </authorList>
    </citation>
    <scope>NUCLEOTIDE SEQUENCE</scope>
    <source>
        <strain evidence="1">CP14</strain>
    </source>
</reference>